<accession>A0A6C0JHE8</accession>
<organism evidence="1">
    <name type="scientific">viral metagenome</name>
    <dbReference type="NCBI Taxonomy" id="1070528"/>
    <lineage>
        <taxon>unclassified sequences</taxon>
        <taxon>metagenomes</taxon>
        <taxon>organismal metagenomes</taxon>
    </lineage>
</organism>
<protein>
    <submittedName>
        <fullName evidence="1">Uncharacterized protein</fullName>
    </submittedName>
</protein>
<sequence>MFDKYHKMRTDIFLFLLAFYSAKLFDTVAFIKPPVRTKNLKNDSLKIPVPNNMPFIREQPKHFDSWEDGEIPWTFVDDKDKKNSSDNSTSLRTPVIPPFVPMSPAAIAFLIV</sequence>
<dbReference type="EMBL" id="MN740409">
    <property type="protein sequence ID" value="QHU05205.1"/>
    <property type="molecule type" value="Genomic_DNA"/>
</dbReference>
<evidence type="ECO:0000313" key="1">
    <source>
        <dbReference type="EMBL" id="QHU05205.1"/>
    </source>
</evidence>
<proteinExistence type="predicted"/>
<reference evidence="1" key="1">
    <citation type="journal article" date="2020" name="Nature">
        <title>Giant virus diversity and host interactions through global metagenomics.</title>
        <authorList>
            <person name="Schulz F."/>
            <person name="Roux S."/>
            <person name="Paez-Espino D."/>
            <person name="Jungbluth S."/>
            <person name="Walsh D.A."/>
            <person name="Denef V.J."/>
            <person name="McMahon K.D."/>
            <person name="Konstantinidis K.T."/>
            <person name="Eloe-Fadrosh E.A."/>
            <person name="Kyrpides N.C."/>
            <person name="Woyke T."/>
        </authorList>
    </citation>
    <scope>NUCLEOTIDE SEQUENCE</scope>
    <source>
        <strain evidence="1">GVMAG-M-3300027708-5</strain>
    </source>
</reference>
<dbReference type="AlphaFoldDB" id="A0A6C0JHE8"/>
<name>A0A6C0JHE8_9ZZZZ</name>